<dbReference type="EMBL" id="CM000762">
    <property type="protein sequence ID" value="KXG31831.1"/>
    <property type="molecule type" value="Genomic_DNA"/>
</dbReference>
<name>A0A1B6Q1M1_SORBI</name>
<dbReference type="AlphaFoldDB" id="A0A1B6Q1M1"/>
<keyword evidence="2" id="KW-1185">Reference proteome</keyword>
<organism evidence="1 2">
    <name type="scientific">Sorghum bicolor</name>
    <name type="common">Sorghum</name>
    <name type="synonym">Sorghum vulgare</name>
    <dbReference type="NCBI Taxonomy" id="4558"/>
    <lineage>
        <taxon>Eukaryota</taxon>
        <taxon>Viridiplantae</taxon>
        <taxon>Streptophyta</taxon>
        <taxon>Embryophyta</taxon>
        <taxon>Tracheophyta</taxon>
        <taxon>Spermatophyta</taxon>
        <taxon>Magnoliopsida</taxon>
        <taxon>Liliopsida</taxon>
        <taxon>Poales</taxon>
        <taxon>Poaceae</taxon>
        <taxon>PACMAD clade</taxon>
        <taxon>Panicoideae</taxon>
        <taxon>Andropogonodae</taxon>
        <taxon>Andropogoneae</taxon>
        <taxon>Sorghinae</taxon>
        <taxon>Sorghum</taxon>
    </lineage>
</organism>
<proteinExistence type="predicted"/>
<reference evidence="1 2" key="1">
    <citation type="journal article" date="2009" name="Nature">
        <title>The Sorghum bicolor genome and the diversification of grasses.</title>
        <authorList>
            <person name="Paterson A.H."/>
            <person name="Bowers J.E."/>
            <person name="Bruggmann R."/>
            <person name="Dubchak I."/>
            <person name="Grimwood J."/>
            <person name="Gundlach H."/>
            <person name="Haberer G."/>
            <person name="Hellsten U."/>
            <person name="Mitros T."/>
            <person name="Poliakov A."/>
            <person name="Schmutz J."/>
            <person name="Spannagl M."/>
            <person name="Tang H."/>
            <person name="Wang X."/>
            <person name="Wicker T."/>
            <person name="Bharti A.K."/>
            <person name="Chapman J."/>
            <person name="Feltus F.A."/>
            <person name="Gowik U."/>
            <person name="Grigoriev I.V."/>
            <person name="Lyons E."/>
            <person name="Maher C.A."/>
            <person name="Martis M."/>
            <person name="Narechania A."/>
            <person name="Otillar R.P."/>
            <person name="Penning B.W."/>
            <person name="Salamov A.A."/>
            <person name="Wang Y."/>
            <person name="Zhang L."/>
            <person name="Carpita N.C."/>
            <person name="Freeling M."/>
            <person name="Gingle A.R."/>
            <person name="Hash C.T."/>
            <person name="Keller B."/>
            <person name="Klein P."/>
            <person name="Kresovich S."/>
            <person name="McCann M.C."/>
            <person name="Ming R."/>
            <person name="Peterson D.G."/>
            <person name="Mehboob-ur-Rahman"/>
            <person name="Ware D."/>
            <person name="Westhoff P."/>
            <person name="Mayer K.F."/>
            <person name="Messing J."/>
            <person name="Rokhsar D.S."/>
        </authorList>
    </citation>
    <scope>NUCLEOTIDE SEQUENCE [LARGE SCALE GENOMIC DNA]</scope>
    <source>
        <strain evidence="2">cv. BTx623</strain>
    </source>
</reference>
<protein>
    <submittedName>
        <fullName evidence="1">Uncharacterized protein</fullName>
    </submittedName>
</protein>
<gene>
    <name evidence="1" type="ORF">SORBI_3003G064600</name>
</gene>
<evidence type="ECO:0000313" key="2">
    <source>
        <dbReference type="Proteomes" id="UP000000768"/>
    </source>
</evidence>
<evidence type="ECO:0000313" key="1">
    <source>
        <dbReference type="EMBL" id="KXG31831.1"/>
    </source>
</evidence>
<accession>A0A1B6Q1M1</accession>
<dbReference type="Proteomes" id="UP000000768">
    <property type="component" value="Chromosome 3"/>
</dbReference>
<dbReference type="Gramene" id="KXG31831">
    <property type="protein sequence ID" value="KXG31831"/>
    <property type="gene ID" value="SORBI_3003G064600"/>
</dbReference>
<sequence length="66" mass="7352">MTEPIGFRTAVFLSFRAGRIRRCASSTCPSVSFCQSKGPRKGLLPSLRALCLDLYSLARIWQFGIL</sequence>
<dbReference type="InParanoid" id="A0A1B6Q1M1"/>
<reference evidence="2" key="2">
    <citation type="journal article" date="2018" name="Plant J.">
        <title>The Sorghum bicolor reference genome: improved assembly, gene annotations, a transcriptome atlas, and signatures of genome organization.</title>
        <authorList>
            <person name="McCormick R.F."/>
            <person name="Truong S.K."/>
            <person name="Sreedasyam A."/>
            <person name="Jenkins J."/>
            <person name="Shu S."/>
            <person name="Sims D."/>
            <person name="Kennedy M."/>
            <person name="Amirebrahimi M."/>
            <person name="Weers B.D."/>
            <person name="McKinley B."/>
            <person name="Mattison A."/>
            <person name="Morishige D.T."/>
            <person name="Grimwood J."/>
            <person name="Schmutz J."/>
            <person name="Mullet J.E."/>
        </authorList>
    </citation>
    <scope>NUCLEOTIDE SEQUENCE [LARGE SCALE GENOMIC DNA]</scope>
    <source>
        <strain evidence="2">cv. BTx623</strain>
    </source>
</reference>